<comment type="caution">
    <text evidence="2">The sequence shown here is derived from an EMBL/GenBank/DDBJ whole genome shotgun (WGS) entry which is preliminary data.</text>
</comment>
<dbReference type="Proteomes" id="UP001360560">
    <property type="component" value="Unassembled WGS sequence"/>
</dbReference>
<dbReference type="Pfam" id="PF03009">
    <property type="entry name" value="GDPD"/>
    <property type="match status" value="1"/>
</dbReference>
<protein>
    <submittedName>
        <fullName evidence="2">Phosphatidylglycerol phospholipase</fullName>
    </submittedName>
</protein>
<dbReference type="Gene3D" id="3.20.20.190">
    <property type="entry name" value="Phosphatidylinositol (PI) phosphodiesterase"/>
    <property type="match status" value="1"/>
</dbReference>
<dbReference type="InterPro" id="IPR017946">
    <property type="entry name" value="PLC-like_Pdiesterase_TIM-brl"/>
</dbReference>
<dbReference type="SUPFAM" id="SSF51695">
    <property type="entry name" value="PLC-like phosphodiesterases"/>
    <property type="match status" value="1"/>
</dbReference>
<feature type="domain" description="GP-PDE" evidence="1">
    <location>
        <begin position="2"/>
        <end position="281"/>
    </location>
</feature>
<dbReference type="PROSITE" id="PS51704">
    <property type="entry name" value="GP_PDE"/>
    <property type="match status" value="1"/>
</dbReference>
<dbReference type="GO" id="GO:0008081">
    <property type="term" value="F:phosphoric diester hydrolase activity"/>
    <property type="evidence" value="ECO:0007669"/>
    <property type="project" value="InterPro"/>
</dbReference>
<reference evidence="2 3" key="1">
    <citation type="journal article" date="2023" name="Elife">
        <title>Identification of key yeast species and microbe-microbe interactions impacting larval growth of Drosophila in the wild.</title>
        <authorList>
            <person name="Mure A."/>
            <person name="Sugiura Y."/>
            <person name="Maeda R."/>
            <person name="Honda K."/>
            <person name="Sakurai N."/>
            <person name="Takahashi Y."/>
            <person name="Watada M."/>
            <person name="Katoh T."/>
            <person name="Gotoh A."/>
            <person name="Gotoh Y."/>
            <person name="Taniguchi I."/>
            <person name="Nakamura K."/>
            <person name="Hayashi T."/>
            <person name="Katayama T."/>
            <person name="Uemura T."/>
            <person name="Hattori Y."/>
        </authorList>
    </citation>
    <scope>NUCLEOTIDE SEQUENCE [LARGE SCALE GENOMIC DNA]</scope>
    <source>
        <strain evidence="2 3">SC-9</strain>
    </source>
</reference>
<sequence>MPEVIAHRGFKRLYPENTLLAFTQARNAGATTIELDLQLTKDNQIVICHDSTTDRVFDKSVNIHNSTFAEVMQLRTLKEPHESMPSLANLLNWIQKPENHGLKLMFDIKRFNRMEILSILQQQLLDTEPQGCQTDDEKLKFWGSKLIIGLWNLPQYSYTVDHHLFENFEKAIITFSIGEALKILKVSDQQDPKDQLKGISLLHVATWDKGLFKNIGSMGLYQKNHAAVSPLKYFFLNYVVPQKVKFYVWTVNNSADMDWCLNFPFIAGIIGDNPDILAEKVKVLSDVAPEPVDDDQRRLEYFKSKLAMLYKLRPWFFTKLAIRRMLFLRLYKLCLFIFSWKLQEVNVLWRWNVGKLLFDFNKAVGLV</sequence>
<keyword evidence="3" id="KW-1185">Reference proteome</keyword>
<dbReference type="GeneID" id="90076567"/>
<dbReference type="PANTHER" id="PTHR43805">
    <property type="entry name" value="GLYCEROPHOSPHORYL DIESTER PHOSPHODIESTERASE"/>
    <property type="match status" value="1"/>
</dbReference>
<evidence type="ECO:0000313" key="2">
    <source>
        <dbReference type="EMBL" id="GMM38579.1"/>
    </source>
</evidence>
<dbReference type="RefSeq" id="XP_064855574.1">
    <property type="nucleotide sequence ID" value="XM_064999502.1"/>
</dbReference>
<dbReference type="AlphaFoldDB" id="A0AAV5QVN1"/>
<dbReference type="EMBL" id="BTFZ01000020">
    <property type="protein sequence ID" value="GMM38579.1"/>
    <property type="molecule type" value="Genomic_DNA"/>
</dbReference>
<organism evidence="2 3">
    <name type="scientific">Saccharomycopsis crataegensis</name>
    <dbReference type="NCBI Taxonomy" id="43959"/>
    <lineage>
        <taxon>Eukaryota</taxon>
        <taxon>Fungi</taxon>
        <taxon>Dikarya</taxon>
        <taxon>Ascomycota</taxon>
        <taxon>Saccharomycotina</taxon>
        <taxon>Saccharomycetes</taxon>
        <taxon>Saccharomycopsidaceae</taxon>
        <taxon>Saccharomycopsis</taxon>
    </lineage>
</organism>
<evidence type="ECO:0000313" key="3">
    <source>
        <dbReference type="Proteomes" id="UP001360560"/>
    </source>
</evidence>
<proteinExistence type="predicted"/>
<dbReference type="InterPro" id="IPR030395">
    <property type="entry name" value="GP_PDE_dom"/>
</dbReference>
<gene>
    <name evidence="2" type="ORF">DASC09_059180</name>
</gene>
<accession>A0AAV5QVN1</accession>
<dbReference type="PANTHER" id="PTHR43805:SF1">
    <property type="entry name" value="GP-PDE DOMAIN-CONTAINING PROTEIN"/>
    <property type="match status" value="1"/>
</dbReference>
<evidence type="ECO:0000259" key="1">
    <source>
        <dbReference type="PROSITE" id="PS51704"/>
    </source>
</evidence>
<name>A0AAV5QVN1_9ASCO</name>
<dbReference type="GO" id="GO:0006629">
    <property type="term" value="P:lipid metabolic process"/>
    <property type="evidence" value="ECO:0007669"/>
    <property type="project" value="InterPro"/>
</dbReference>